<organism evidence="3 4">
    <name type="scientific">Ancylostoma duodenale</name>
    <dbReference type="NCBI Taxonomy" id="51022"/>
    <lineage>
        <taxon>Eukaryota</taxon>
        <taxon>Metazoa</taxon>
        <taxon>Ecdysozoa</taxon>
        <taxon>Nematoda</taxon>
        <taxon>Chromadorea</taxon>
        <taxon>Rhabditida</taxon>
        <taxon>Rhabditina</taxon>
        <taxon>Rhabditomorpha</taxon>
        <taxon>Strongyloidea</taxon>
        <taxon>Ancylostomatidae</taxon>
        <taxon>Ancylostomatinae</taxon>
        <taxon>Ancylostoma</taxon>
    </lineage>
</organism>
<dbReference type="OrthoDB" id="5868561at2759"/>
<feature type="domain" description="SCP" evidence="2">
    <location>
        <begin position="37"/>
        <end position="180"/>
    </location>
</feature>
<reference evidence="3 4" key="1">
    <citation type="submission" date="2013-12" db="EMBL/GenBank/DDBJ databases">
        <title>Draft genome of the parsitic nematode Ancylostoma duodenale.</title>
        <authorList>
            <person name="Mitreva M."/>
        </authorList>
    </citation>
    <scope>NUCLEOTIDE SEQUENCE [LARGE SCALE GENOMIC DNA]</scope>
    <source>
        <strain evidence="3 4">Zhejiang</strain>
    </source>
</reference>
<dbReference type="InterPro" id="IPR035940">
    <property type="entry name" value="CAP_sf"/>
</dbReference>
<dbReference type="AlphaFoldDB" id="A0A0C2DWE9"/>
<proteinExistence type="predicted"/>
<dbReference type="Gene3D" id="3.40.33.10">
    <property type="entry name" value="CAP"/>
    <property type="match status" value="1"/>
</dbReference>
<dbReference type="Proteomes" id="UP000054047">
    <property type="component" value="Unassembled WGS sequence"/>
</dbReference>
<gene>
    <name evidence="3" type="ORF">ANCDUO_02418</name>
</gene>
<feature type="signal peptide" evidence="1">
    <location>
        <begin position="1"/>
        <end position="23"/>
    </location>
</feature>
<accession>A0A0C2DWE9</accession>
<dbReference type="InterPro" id="IPR014044">
    <property type="entry name" value="CAP_dom"/>
</dbReference>
<evidence type="ECO:0000256" key="1">
    <source>
        <dbReference type="SAM" id="SignalP"/>
    </source>
</evidence>
<keyword evidence="1" id="KW-0732">Signal</keyword>
<protein>
    <submittedName>
        <fullName evidence="3">SCP-like protein</fullName>
    </submittedName>
</protein>
<feature type="chain" id="PRO_5002159878" evidence="1">
    <location>
        <begin position="24"/>
        <end position="192"/>
    </location>
</feature>
<evidence type="ECO:0000259" key="2">
    <source>
        <dbReference type="SMART" id="SM00198"/>
    </source>
</evidence>
<sequence>MVVITASVTVGLTLLQLSTNAFATTAFNCKNSLITDEWREAILNLHNQNRRKVADGKQRGESALLPKAAKMNQLQWDCATEEIAQIEVAKCGRQALVPPPGYGTIATKMRIRGNCDPTALTKTAIRDAWKKGAAQQASNLYDAANTKFNMMAYQDTDGIGCSYRRCSRNLYIVCFYNIEYEFLNFVVYQDTA</sequence>
<evidence type="ECO:0000313" key="3">
    <source>
        <dbReference type="EMBL" id="KIH67257.1"/>
    </source>
</evidence>
<dbReference type="SMART" id="SM00198">
    <property type="entry name" value="SCP"/>
    <property type="match status" value="1"/>
</dbReference>
<evidence type="ECO:0000313" key="4">
    <source>
        <dbReference type="Proteomes" id="UP000054047"/>
    </source>
</evidence>
<dbReference type="SUPFAM" id="SSF55797">
    <property type="entry name" value="PR-1-like"/>
    <property type="match status" value="1"/>
</dbReference>
<dbReference type="CDD" id="cd05380">
    <property type="entry name" value="CAP_euk"/>
    <property type="match status" value="1"/>
</dbReference>
<dbReference type="EMBL" id="KN726770">
    <property type="protein sequence ID" value="KIH67257.1"/>
    <property type="molecule type" value="Genomic_DNA"/>
</dbReference>
<dbReference type="Pfam" id="PF00188">
    <property type="entry name" value="CAP"/>
    <property type="match status" value="1"/>
</dbReference>
<name>A0A0C2DWE9_9BILA</name>
<keyword evidence="4" id="KW-1185">Reference proteome</keyword>